<feature type="binding site" evidence="11">
    <location>
        <begin position="269"/>
        <end position="283"/>
    </location>
    <ligand>
        <name>NAD(+)</name>
        <dbReference type="ChEBI" id="CHEBI:57540"/>
    </ligand>
</feature>
<dbReference type="SUPFAM" id="SSF51905">
    <property type="entry name" value="FAD/NAD(P)-binding domain"/>
    <property type="match status" value="1"/>
</dbReference>
<comment type="caution">
    <text evidence="11">Lacks conserved residue(s) required for the propagation of feature annotation.</text>
</comment>
<comment type="function">
    <text evidence="2 11">NAD-binding protein involved in the addition of a carboxymethylaminomethyl (cmnm) group at the wobble position (U34) of certain tRNAs, forming tRNA-cmnm(5)s(2)U34.</text>
</comment>
<evidence type="ECO:0000259" key="12">
    <source>
        <dbReference type="SMART" id="SM01228"/>
    </source>
</evidence>
<comment type="similarity">
    <text evidence="3 11">Belongs to the MnmG family.</text>
</comment>
<comment type="caution">
    <text evidence="13">The sequence shown here is derived from an EMBL/GenBank/DDBJ whole genome shotgun (WGS) entry which is preliminary data.</text>
</comment>
<dbReference type="EMBL" id="BSDE01000003">
    <property type="protein sequence ID" value="GLH73060.1"/>
    <property type="molecule type" value="Genomic_DNA"/>
</dbReference>
<evidence type="ECO:0000256" key="3">
    <source>
        <dbReference type="ARBA" id="ARBA00007653"/>
    </source>
</evidence>
<keyword evidence="6 11" id="KW-0819">tRNA processing</keyword>
<comment type="subunit">
    <text evidence="9 11">Homodimer. Heterotetramer of two MnmE and two MnmG subunits.</text>
</comment>
<dbReference type="Pfam" id="PF01134">
    <property type="entry name" value="GIDA"/>
    <property type="match status" value="1"/>
</dbReference>
<evidence type="ECO:0000313" key="13">
    <source>
        <dbReference type="EMBL" id="GLH73060.1"/>
    </source>
</evidence>
<evidence type="ECO:0000256" key="10">
    <source>
        <dbReference type="ARBA" id="ARBA00031800"/>
    </source>
</evidence>
<evidence type="ECO:0000256" key="9">
    <source>
        <dbReference type="ARBA" id="ARBA00025948"/>
    </source>
</evidence>
<evidence type="ECO:0000313" key="14">
    <source>
        <dbReference type="Proteomes" id="UP001165069"/>
    </source>
</evidence>
<evidence type="ECO:0000256" key="5">
    <source>
        <dbReference type="ARBA" id="ARBA00022630"/>
    </source>
</evidence>
<dbReference type="PANTHER" id="PTHR11806">
    <property type="entry name" value="GLUCOSE INHIBITED DIVISION PROTEIN A"/>
    <property type="match status" value="1"/>
</dbReference>
<evidence type="ECO:0000256" key="2">
    <source>
        <dbReference type="ARBA" id="ARBA00003717"/>
    </source>
</evidence>
<evidence type="ECO:0000256" key="7">
    <source>
        <dbReference type="ARBA" id="ARBA00022827"/>
    </source>
</evidence>
<evidence type="ECO:0000256" key="4">
    <source>
        <dbReference type="ARBA" id="ARBA00020461"/>
    </source>
</evidence>
<keyword evidence="7 11" id="KW-0274">FAD</keyword>
<comment type="subcellular location">
    <subcellularLocation>
        <location evidence="11">Cytoplasm</location>
    </subcellularLocation>
</comment>
<accession>A0ABQ5QDY5</accession>
<protein>
    <recommendedName>
        <fullName evidence="4 11">tRNA uridine 5-carboxymethylaminomethyl modification enzyme MnmG</fullName>
    </recommendedName>
    <alternativeName>
        <fullName evidence="10 11">Glucose-inhibited division protein A</fullName>
    </alternativeName>
</protein>
<dbReference type="PANTHER" id="PTHR11806:SF0">
    <property type="entry name" value="PROTEIN MTO1 HOMOLOG, MITOCHONDRIAL"/>
    <property type="match status" value="1"/>
</dbReference>
<feature type="binding site" evidence="11">
    <location>
        <begin position="8"/>
        <end position="13"/>
    </location>
    <ligand>
        <name>FAD</name>
        <dbReference type="ChEBI" id="CHEBI:57692"/>
    </ligand>
</feature>
<dbReference type="SMART" id="SM01228">
    <property type="entry name" value="GIDA_assoc_3"/>
    <property type="match status" value="1"/>
</dbReference>
<dbReference type="Proteomes" id="UP001165069">
    <property type="component" value="Unassembled WGS sequence"/>
</dbReference>
<organism evidence="13 14">
    <name type="scientific">Geothrix limicola</name>
    <dbReference type="NCBI Taxonomy" id="2927978"/>
    <lineage>
        <taxon>Bacteria</taxon>
        <taxon>Pseudomonadati</taxon>
        <taxon>Acidobacteriota</taxon>
        <taxon>Holophagae</taxon>
        <taxon>Holophagales</taxon>
        <taxon>Holophagaceae</taxon>
        <taxon>Geothrix</taxon>
    </lineage>
</organism>
<reference evidence="13 14" key="1">
    <citation type="journal article" date="2023" name="Antonie Van Leeuwenhoek">
        <title>Mesoterricola silvestris gen. nov., sp. nov., Mesoterricola sediminis sp. nov., Geothrix oryzae sp. nov., Geothrix edaphica sp. nov., Geothrix rubra sp. nov., and Geothrix limicola sp. nov., six novel members of Acidobacteriota isolated from soils.</title>
        <authorList>
            <person name="Itoh H."/>
            <person name="Sugisawa Y."/>
            <person name="Mise K."/>
            <person name="Xu Z."/>
            <person name="Kuniyasu M."/>
            <person name="Ushijima N."/>
            <person name="Kawano K."/>
            <person name="Kobayashi E."/>
            <person name="Shiratori Y."/>
            <person name="Masuda Y."/>
            <person name="Senoo K."/>
        </authorList>
    </citation>
    <scope>NUCLEOTIDE SEQUENCE [LARGE SCALE GENOMIC DNA]</scope>
    <source>
        <strain evidence="13 14">Red804</strain>
    </source>
</reference>
<dbReference type="NCBIfam" id="TIGR00136">
    <property type="entry name" value="mnmG_gidA"/>
    <property type="match status" value="1"/>
</dbReference>
<evidence type="ECO:0000256" key="1">
    <source>
        <dbReference type="ARBA" id="ARBA00001974"/>
    </source>
</evidence>
<comment type="cofactor">
    <cofactor evidence="1 11">
        <name>FAD</name>
        <dbReference type="ChEBI" id="CHEBI:57692"/>
    </cofactor>
</comment>
<dbReference type="InterPro" id="IPR044920">
    <property type="entry name" value="MnmG_C_subdom_sf"/>
</dbReference>
<dbReference type="PROSITE" id="PS01281">
    <property type="entry name" value="GIDA_2"/>
    <property type="match status" value="1"/>
</dbReference>
<evidence type="ECO:0000256" key="6">
    <source>
        <dbReference type="ARBA" id="ARBA00022694"/>
    </source>
</evidence>
<keyword evidence="14" id="KW-1185">Reference proteome</keyword>
<dbReference type="InterPro" id="IPR040131">
    <property type="entry name" value="MnmG_N"/>
</dbReference>
<evidence type="ECO:0000256" key="11">
    <source>
        <dbReference type="HAMAP-Rule" id="MF_00129"/>
    </source>
</evidence>
<keyword evidence="11" id="KW-0963">Cytoplasm</keyword>
<dbReference type="HAMAP" id="MF_00129">
    <property type="entry name" value="MnmG_GidA"/>
    <property type="match status" value="1"/>
</dbReference>
<dbReference type="Gene3D" id="3.50.50.60">
    <property type="entry name" value="FAD/NAD(P)-binding domain"/>
    <property type="match status" value="2"/>
</dbReference>
<dbReference type="InterPro" id="IPR036188">
    <property type="entry name" value="FAD/NAD-bd_sf"/>
</dbReference>
<sequence>MKHVVVIGGGHAGIEAAYIAARMGMDTTLLTMNLDQIGQMSCNPSIGGVGKGHMVRELDALGGAMGRLIDATGIHFRILNESRGVAVRGPRAQADKVKYRIAARHLLEHTPNLRLRQGMAAALLWREGTQGLRGVELLDGSVLPCEAVVVTSGTFLNGCILIGEKRLEAGRAGEPASTHLAEQLRSLGLRHRRLKTGTSPRLAKASIDFSRLEVQPGDDPPRPFSFFSPGIPQPQVPCHIVHTTRDTEAIVRENLPKSSLYGGHIEGVGPRYCPSIEDKFVKFPDKGHHQIFVEPESLETEEIYLAGLSTSMPPDVQVRMVRSLPGFEAAEILRPGYAIEYDSFDPLQLRQDLSVASLEGVWFAGQINGTTGYEEAAGQGLLAGINAVRGLRGQEPIVLGREQAYLGVMVDDLVTKGTDEPYRMLTARAEHRLGLACDLADGRLLAVAREVGALDPAELAQVEAKVARRERLKVQCEAAWVTQTSPFGAIAAGAGLRLEAGLSLSDLFRRQQIGPAEADACLGLLEGWDDAQAGWTPATERDLLLFDLRYAPYREREARLLEGQRAWDHVRIPSDLRVEHLHGISKEVLEKLALHRPETLGQASRIPGITPAAVTILHLLIHRARGASSM</sequence>
<feature type="domain" description="tRNA uridine 5-carboxymethylaminomethyl modification enzyme C-terminal subdomain" evidence="12">
    <location>
        <begin position="548"/>
        <end position="619"/>
    </location>
</feature>
<dbReference type="PROSITE" id="PS01280">
    <property type="entry name" value="GIDA_1"/>
    <property type="match status" value="1"/>
</dbReference>
<dbReference type="InterPro" id="IPR047001">
    <property type="entry name" value="MnmG_C_subdom"/>
</dbReference>
<evidence type="ECO:0000256" key="8">
    <source>
        <dbReference type="ARBA" id="ARBA00023027"/>
    </source>
</evidence>
<dbReference type="Pfam" id="PF13932">
    <property type="entry name" value="SAM_GIDA_C"/>
    <property type="match status" value="1"/>
</dbReference>
<gene>
    <name evidence="11 13" type="primary">mnmG</name>
    <name evidence="11" type="synonym">gidA</name>
    <name evidence="13" type="ORF">GETHLI_15620</name>
</gene>
<keyword evidence="8 11" id="KW-0520">NAD</keyword>
<name>A0ABQ5QDY5_9BACT</name>
<dbReference type="RefSeq" id="WP_285573602.1">
    <property type="nucleotide sequence ID" value="NZ_BSDE01000003.1"/>
</dbReference>
<keyword evidence="5 11" id="KW-0285">Flavoprotein</keyword>
<proteinExistence type="inferred from homology"/>
<dbReference type="InterPro" id="IPR002218">
    <property type="entry name" value="MnmG-rel"/>
</dbReference>
<dbReference type="InterPro" id="IPR004416">
    <property type="entry name" value="MnmG"/>
</dbReference>
<dbReference type="InterPro" id="IPR026904">
    <property type="entry name" value="MnmG_C"/>
</dbReference>
<dbReference type="InterPro" id="IPR020595">
    <property type="entry name" value="MnmG-rel_CS"/>
</dbReference>
<dbReference type="Gene3D" id="1.10.150.570">
    <property type="entry name" value="GidA associated domain, C-terminal subdomain"/>
    <property type="match status" value="1"/>
</dbReference>